<name>A0AAV3QUG6_LITER</name>
<protein>
    <submittedName>
        <fullName evidence="2">Uncharacterized protein</fullName>
    </submittedName>
</protein>
<reference evidence="2 3" key="1">
    <citation type="submission" date="2024-01" db="EMBL/GenBank/DDBJ databases">
        <title>The complete chloroplast genome sequence of Lithospermum erythrorhizon: insights into the phylogenetic relationship among Boraginaceae species and the maternal lineages of purple gromwells.</title>
        <authorList>
            <person name="Okada T."/>
            <person name="Watanabe K."/>
        </authorList>
    </citation>
    <scope>NUCLEOTIDE SEQUENCE [LARGE SCALE GENOMIC DNA]</scope>
</reference>
<sequence>MSPPGKDGTMHVGDAQEKIKSDKGNSAPRLPDARNIEGVNFVAGLNQSGPSFEQVLESNIRKSIEEYEFQSFHGEIQFLETKQKNLLELSEMGMPITLEENKTFPHSSRDDVIENHDHLSPDASGIPLTQICGSGFQKKGTSLSSCKSSVQAMDTENVACTSFSEVNSNQFIFGLLQSYVN</sequence>
<accession>A0AAV3QUG6</accession>
<dbReference type="Proteomes" id="UP001454036">
    <property type="component" value="Unassembled WGS sequence"/>
</dbReference>
<evidence type="ECO:0000256" key="1">
    <source>
        <dbReference type="SAM" id="MobiDB-lite"/>
    </source>
</evidence>
<comment type="caution">
    <text evidence="2">The sequence shown here is derived from an EMBL/GenBank/DDBJ whole genome shotgun (WGS) entry which is preliminary data.</text>
</comment>
<keyword evidence="3" id="KW-1185">Reference proteome</keyword>
<gene>
    <name evidence="2" type="ORF">LIER_43794</name>
</gene>
<proteinExistence type="predicted"/>
<evidence type="ECO:0000313" key="3">
    <source>
        <dbReference type="Proteomes" id="UP001454036"/>
    </source>
</evidence>
<feature type="compositionally biased region" description="Basic and acidic residues" evidence="1">
    <location>
        <begin position="14"/>
        <end position="23"/>
    </location>
</feature>
<organism evidence="2 3">
    <name type="scientific">Lithospermum erythrorhizon</name>
    <name type="common">Purple gromwell</name>
    <name type="synonym">Lithospermum officinale var. erythrorhizon</name>
    <dbReference type="NCBI Taxonomy" id="34254"/>
    <lineage>
        <taxon>Eukaryota</taxon>
        <taxon>Viridiplantae</taxon>
        <taxon>Streptophyta</taxon>
        <taxon>Embryophyta</taxon>
        <taxon>Tracheophyta</taxon>
        <taxon>Spermatophyta</taxon>
        <taxon>Magnoliopsida</taxon>
        <taxon>eudicotyledons</taxon>
        <taxon>Gunneridae</taxon>
        <taxon>Pentapetalae</taxon>
        <taxon>asterids</taxon>
        <taxon>lamiids</taxon>
        <taxon>Boraginales</taxon>
        <taxon>Boraginaceae</taxon>
        <taxon>Boraginoideae</taxon>
        <taxon>Lithospermeae</taxon>
        <taxon>Lithospermum</taxon>
    </lineage>
</organism>
<dbReference type="EMBL" id="BAABME010038971">
    <property type="protein sequence ID" value="GAA0167654.1"/>
    <property type="molecule type" value="Genomic_DNA"/>
</dbReference>
<evidence type="ECO:0000313" key="2">
    <source>
        <dbReference type="EMBL" id="GAA0167654.1"/>
    </source>
</evidence>
<feature type="region of interest" description="Disordered" evidence="1">
    <location>
        <begin position="1"/>
        <end position="32"/>
    </location>
</feature>
<dbReference type="AlphaFoldDB" id="A0AAV3QUG6"/>